<gene>
    <name evidence="3" type="ORF">IPO85_16945</name>
</gene>
<dbReference type="InterPro" id="IPR026444">
    <property type="entry name" value="Secre_tail"/>
</dbReference>
<comment type="caution">
    <text evidence="3">The sequence shown here is derived from an EMBL/GenBank/DDBJ whole genome shotgun (WGS) entry which is preliminary data.</text>
</comment>
<dbReference type="Proteomes" id="UP000808349">
    <property type="component" value="Unassembled WGS sequence"/>
</dbReference>
<feature type="domain" description="T9SS-like galactose binding" evidence="2">
    <location>
        <begin position="316"/>
        <end position="417"/>
    </location>
</feature>
<organism evidence="3 4">
    <name type="scientific">Candidatus Defluviibacterium haderslevense</name>
    <dbReference type="NCBI Taxonomy" id="2981993"/>
    <lineage>
        <taxon>Bacteria</taxon>
        <taxon>Pseudomonadati</taxon>
        <taxon>Bacteroidota</taxon>
        <taxon>Saprospiria</taxon>
        <taxon>Saprospirales</taxon>
        <taxon>Saprospiraceae</taxon>
        <taxon>Candidatus Defluviibacterium</taxon>
    </lineage>
</organism>
<evidence type="ECO:0000259" key="2">
    <source>
        <dbReference type="Pfam" id="PF23759"/>
    </source>
</evidence>
<evidence type="ECO:0000313" key="3">
    <source>
        <dbReference type="EMBL" id="MBK9719168.1"/>
    </source>
</evidence>
<proteinExistence type="predicted"/>
<feature type="domain" description="T9SS-like galactose binding" evidence="2">
    <location>
        <begin position="178"/>
        <end position="292"/>
    </location>
</feature>
<dbReference type="Pfam" id="PF18962">
    <property type="entry name" value="Por_Secre_tail"/>
    <property type="match status" value="1"/>
</dbReference>
<reference evidence="3 4" key="1">
    <citation type="submission" date="2020-10" db="EMBL/GenBank/DDBJ databases">
        <title>Connecting structure to function with the recovery of over 1000 high-quality activated sludge metagenome-assembled genomes encoding full-length rRNA genes using long-read sequencing.</title>
        <authorList>
            <person name="Singleton C.M."/>
            <person name="Petriglieri F."/>
            <person name="Kristensen J.M."/>
            <person name="Kirkegaard R.H."/>
            <person name="Michaelsen T.Y."/>
            <person name="Andersen M.H."/>
            <person name="Karst S.M."/>
            <person name="Dueholm M.S."/>
            <person name="Nielsen P.H."/>
            <person name="Albertsen M."/>
        </authorList>
    </citation>
    <scope>NUCLEOTIDE SEQUENCE [LARGE SCALE GENOMIC DNA]</scope>
    <source>
        <strain evidence="3">Ribe_18-Q3-R11-54_BAT3C.373</strain>
    </source>
</reference>
<dbReference type="NCBIfam" id="TIGR04183">
    <property type="entry name" value="Por_Secre_tail"/>
    <property type="match status" value="1"/>
</dbReference>
<dbReference type="AlphaFoldDB" id="A0A9D7SCA4"/>
<sequence length="969" mass="106558">MKYFYSIIFSMISCWLIGQNKIQFEGFTNCQLPSGWNVKPLNGSYVFNIVKNNETIQPDGSCMAQYKQTDRLNTARRKFQLITNPIPVSGSDRYVLLFRLKFIRPNTGSILTISTNNGSATVINQTIFTEYKDLTPITIKLTNASKVTAYTVTFDYDCATNDFGTEIAIDDVFLSIDNDACANPIRLNLDQDCTKGHISTTNAQQANVINCTNDFQGAIWYQYDADFSGILQVNVNSQYNDGLFIYTGPCNALTNVSCSDKDEYGFQGEHEELNVEAGKTYYFRFAKKINHYGFENGFHCISLKKINQFTAKPVHDLCDNRTVLTVNGTCASTSNKNALMENNLPSLNLKSKADVWYSFTAVSTKPHEITTNTDFAEVISVYKGTCGSLQEIQSEDLGNKTVIKDPIPGKEYFVQVSGYFATIEGNICLTVKEQVNTVPANDECPLSSAINLNTTCQEIDFFNNNTSSKKPSCVVYNAPDVWYKFVAPTEKTIALKIQAGFIYNYGLYSGSCNSLEEVTCGKSPDPCEGFIKIENLVPGKTYYLQILSAVNPLKSGEGKLCVRIDEFSKTAPFQKLNLDLHTDCLHGVLGQVSYSTSGGQGNIKYTGPKNTELFYPGTQIDAFVEDENGCRDFASLVVGCTSPSSCKNSTLDIDFTTECLKDAIGRQTGEVVVSIKGKGGSGAYYLYGTPDGSKLKDKDSYKIILIDSDSCYVIEEGQINCPAFNCSQSTLKLDVSYDCIDTLLKAALKLDVSGNLGTYNFSGNNAGDLLDQGQAYSVKVTDEAGCEQLKTGTITCHFDSCAYSRPEMDISIKCIKDANGNDAGKGILIVNGSSKAGGIHYIGNQPGDTLDHLQSYNIELQDAFGCGVQKNGVVLCVPLSNQDEKSFESITINPNPTSSKFYINLNMNVADNITTTIYSMEGKYILSKKHKLNVGQNTLSYDLNKNLSGVYLIKLEGKTINKLIKIIKI</sequence>
<dbReference type="EMBL" id="JADKFW010000016">
    <property type="protein sequence ID" value="MBK9719168.1"/>
    <property type="molecule type" value="Genomic_DNA"/>
</dbReference>
<protein>
    <submittedName>
        <fullName evidence="3">T9SS type A sorting domain-containing protein</fullName>
    </submittedName>
</protein>
<name>A0A9D7SCA4_9BACT</name>
<feature type="domain" description="T9SS-like galactose binding" evidence="2">
    <location>
        <begin position="440"/>
        <end position="549"/>
    </location>
</feature>
<dbReference type="InterPro" id="IPR056600">
    <property type="entry name" value="GBD_T9SS_assoc"/>
</dbReference>
<evidence type="ECO:0000313" key="4">
    <source>
        <dbReference type="Proteomes" id="UP000808349"/>
    </source>
</evidence>
<feature type="domain" description="Secretion system C-terminal sorting" evidence="1">
    <location>
        <begin position="892"/>
        <end position="966"/>
    </location>
</feature>
<evidence type="ECO:0000259" key="1">
    <source>
        <dbReference type="Pfam" id="PF18962"/>
    </source>
</evidence>
<dbReference type="Pfam" id="PF23759">
    <property type="entry name" value="GBD_T9SS_assoc"/>
    <property type="match status" value="3"/>
</dbReference>
<accession>A0A9D7SCA4</accession>